<feature type="region of interest" description="Disordered" evidence="1">
    <location>
        <begin position="152"/>
        <end position="201"/>
    </location>
</feature>
<proteinExistence type="predicted"/>
<gene>
    <name evidence="2" type="ORF">BN11_2510006</name>
</gene>
<evidence type="ECO:0000313" key="3">
    <source>
        <dbReference type="Proteomes" id="UP000035763"/>
    </source>
</evidence>
<dbReference type="Proteomes" id="UP000035763">
    <property type="component" value="Unassembled WGS sequence"/>
</dbReference>
<name>W6JV14_9MICO</name>
<accession>W6JV14</accession>
<comment type="caution">
    <text evidence="2">The sequence shown here is derived from an EMBL/GenBank/DDBJ whole genome shotgun (WGS) entry which is preliminary data.</text>
</comment>
<evidence type="ECO:0000256" key="1">
    <source>
        <dbReference type="SAM" id="MobiDB-lite"/>
    </source>
</evidence>
<sequence length="201" mass="21627">MARSIPAVRAPTLPATRCHATTRNAGSQTRLYRSSNRRPGSPAAQQCSLACILRTVTCAQSCSGQITAPVFTSASSDITVPPCFLSLPPFPMRPALQASEYYGGSAPPATFSRQRAYPLQEEEQSQVVPTFTVVRSTGEVPGFAPAVSSWLRRRPSPRPARPGTCHRPDSSPPPTPAWLAGAEEGTHRTPAQIHRVRAGRR</sequence>
<keyword evidence="3" id="KW-1185">Reference proteome</keyword>
<evidence type="ECO:0000313" key="2">
    <source>
        <dbReference type="EMBL" id="CCH73288.1"/>
    </source>
</evidence>
<protein>
    <submittedName>
        <fullName evidence="2">Uncharacterized protein</fullName>
    </submittedName>
</protein>
<dbReference type="AlphaFoldDB" id="W6JV14"/>
<reference evidence="2 3" key="1">
    <citation type="journal article" date="2013" name="ISME J.">
        <title>A metabolic model for members of the genus Tetrasphaera involved in enhanced biological phosphorus removal.</title>
        <authorList>
            <person name="Kristiansen R."/>
            <person name="Nguyen H.T.T."/>
            <person name="Saunders A.M."/>
            <person name="Nielsen J.L."/>
            <person name="Wimmer R."/>
            <person name="Le V.Q."/>
            <person name="McIlroy S.J."/>
            <person name="Petrovski S."/>
            <person name="Seviour R.J."/>
            <person name="Calteau A."/>
            <person name="Nielsen K.L."/>
            <person name="Nielsen P.H."/>
        </authorList>
    </citation>
    <scope>NUCLEOTIDE SEQUENCE [LARGE SCALE GENOMIC DNA]</scope>
    <source>
        <strain evidence="2 3">Ben110</strain>
    </source>
</reference>
<dbReference type="EMBL" id="CAJA01000170">
    <property type="protein sequence ID" value="CCH73288.1"/>
    <property type="molecule type" value="Genomic_DNA"/>
</dbReference>
<organism evidence="2 3">
    <name type="scientific">Nostocoides australiense Ben110</name>
    <dbReference type="NCBI Taxonomy" id="1193182"/>
    <lineage>
        <taxon>Bacteria</taxon>
        <taxon>Bacillati</taxon>
        <taxon>Actinomycetota</taxon>
        <taxon>Actinomycetes</taxon>
        <taxon>Micrococcales</taxon>
        <taxon>Intrasporangiaceae</taxon>
        <taxon>Nostocoides</taxon>
    </lineage>
</organism>
<feature type="region of interest" description="Disordered" evidence="1">
    <location>
        <begin position="19"/>
        <end position="41"/>
    </location>
</feature>